<dbReference type="EMBL" id="CP002530">
    <property type="protein sequence ID" value="ADY37493.1"/>
    <property type="molecule type" value="Genomic_DNA"/>
</dbReference>
<dbReference type="OrthoDB" id="9785180at2"/>
<evidence type="ECO:0000313" key="2">
    <source>
        <dbReference type="Proteomes" id="UP000007486"/>
    </source>
</evidence>
<dbReference type="eggNOG" id="COG0760">
    <property type="taxonomic scope" value="Bacteria"/>
</dbReference>
<dbReference type="AlphaFoldDB" id="F0R227"/>
<evidence type="ECO:0008006" key="3">
    <source>
        <dbReference type="Google" id="ProtNLM"/>
    </source>
</evidence>
<reference evidence="1 2" key="1">
    <citation type="journal article" date="2011" name="Stand. Genomic Sci.">
        <title>Complete genome sequence of Bacteroides salanitronis type strain (BL78).</title>
        <authorList>
            <person name="Gronow S."/>
            <person name="Held B."/>
            <person name="Lucas S."/>
            <person name="Lapidus A."/>
            <person name="Del Rio T.G."/>
            <person name="Nolan M."/>
            <person name="Tice H."/>
            <person name="Deshpande S."/>
            <person name="Cheng J.F."/>
            <person name="Pitluck S."/>
            <person name="Liolios K."/>
            <person name="Pagani I."/>
            <person name="Ivanova N."/>
            <person name="Mavromatis K."/>
            <person name="Pati A."/>
            <person name="Tapia R."/>
            <person name="Han C."/>
            <person name="Goodwin L."/>
            <person name="Chen A."/>
            <person name="Palaniappan K."/>
            <person name="Land M."/>
            <person name="Hauser L."/>
            <person name="Chang Y.J."/>
            <person name="Jeffries C.D."/>
            <person name="Brambilla E.M."/>
            <person name="Rohde M."/>
            <person name="Goker M."/>
            <person name="Detter J.C."/>
            <person name="Woyke T."/>
            <person name="Bristow J."/>
            <person name="Markowitz V."/>
            <person name="Hugenholtz P."/>
            <person name="Kyrpides N.C."/>
            <person name="Klenk H.P."/>
            <person name="Eisen J.A."/>
        </authorList>
    </citation>
    <scope>NUCLEOTIDE SEQUENCE [LARGE SCALE GENOMIC DNA]</scope>
    <source>
        <strain evidence="1 2">DSM 18170</strain>
    </source>
</reference>
<name>F0R227_PHOSB</name>
<proteinExistence type="predicted"/>
<sequence>MDKLIILLMGLLLLNGCTHSVNHQGKTPLVEVDDAFLYKEDVDAALPVGIHGKDSMRFAEEYIRNWVEDVLLYGKAEGNIPDNEKIDRQVEAYRRALIMHTYQEELVRQKLGNEVTEAEIAAYYQSHAGQFQAEQPYIQGLFVKVPLQTRNLNRVRNLYKQNTQDAIDGLEKFSIAHAVSYDYFYDRWRPVSEFVSKLPLEALETDADYLRRNKDVEVRDTAYCYFLHVERFLPKGDPLPLEYAKNEIREMIINLKRVEFINQMKRDLYREASENNDIIYYKPDNE</sequence>
<evidence type="ECO:0000313" key="1">
    <source>
        <dbReference type="EMBL" id="ADY37493.1"/>
    </source>
</evidence>
<protein>
    <recommendedName>
        <fullName evidence="3">PpiC domain-containing protein</fullName>
    </recommendedName>
</protein>
<keyword evidence="2" id="KW-1185">Reference proteome</keyword>
<dbReference type="Proteomes" id="UP000007486">
    <property type="component" value="Chromosome"/>
</dbReference>
<dbReference type="HOGENOM" id="CLU_080679_0_0_10"/>
<organism evidence="1 2">
    <name type="scientific">Phocaeicola salanitronis (strain DSM 18170 / JCM 13657 / CCUG 60908 / BL78)</name>
    <name type="common">Bacteroides salanitronis</name>
    <dbReference type="NCBI Taxonomy" id="667015"/>
    <lineage>
        <taxon>Bacteria</taxon>
        <taxon>Pseudomonadati</taxon>
        <taxon>Bacteroidota</taxon>
        <taxon>Bacteroidia</taxon>
        <taxon>Bacteroidales</taxon>
        <taxon>Bacteroidaceae</taxon>
        <taxon>Phocaeicola</taxon>
    </lineage>
</organism>
<gene>
    <name evidence="1" type="ordered locus">Bacsa_2963</name>
</gene>
<dbReference type="KEGG" id="bsa:Bacsa_2963"/>
<dbReference type="STRING" id="667015.Bacsa_2963"/>
<dbReference type="RefSeq" id="WP_013618866.1">
    <property type="nucleotide sequence ID" value="NC_015164.1"/>
</dbReference>
<accession>F0R227</accession>